<organism evidence="6 7">
    <name type="scientific">Actinoplanes octamycinicus</name>
    <dbReference type="NCBI Taxonomy" id="135948"/>
    <lineage>
        <taxon>Bacteria</taxon>
        <taxon>Bacillati</taxon>
        <taxon>Actinomycetota</taxon>
        <taxon>Actinomycetes</taxon>
        <taxon>Micromonosporales</taxon>
        <taxon>Micromonosporaceae</taxon>
        <taxon>Actinoplanes</taxon>
    </lineage>
</organism>
<dbReference type="CDD" id="cd01392">
    <property type="entry name" value="HTH_LacI"/>
    <property type="match status" value="1"/>
</dbReference>
<dbReference type="Proteomes" id="UP000546162">
    <property type="component" value="Unassembled WGS sequence"/>
</dbReference>
<dbReference type="Gene3D" id="3.40.50.2300">
    <property type="match status" value="2"/>
</dbReference>
<dbReference type="PROSITE" id="PS00356">
    <property type="entry name" value="HTH_LACI_1"/>
    <property type="match status" value="1"/>
</dbReference>
<keyword evidence="3" id="KW-0238">DNA-binding</keyword>
<dbReference type="GO" id="GO:0000976">
    <property type="term" value="F:transcription cis-regulatory region binding"/>
    <property type="evidence" value="ECO:0007669"/>
    <property type="project" value="TreeGrafter"/>
</dbReference>
<keyword evidence="7" id="KW-1185">Reference proteome</keyword>
<dbReference type="PANTHER" id="PTHR30146:SF148">
    <property type="entry name" value="HTH-TYPE TRANSCRIPTIONAL REPRESSOR PURR-RELATED"/>
    <property type="match status" value="1"/>
</dbReference>
<evidence type="ECO:0000256" key="1">
    <source>
        <dbReference type="ARBA" id="ARBA00022491"/>
    </source>
</evidence>
<dbReference type="CDD" id="cd06288">
    <property type="entry name" value="PBP1_sucrose_transcription_regulator"/>
    <property type="match status" value="1"/>
</dbReference>
<dbReference type="InterPro" id="IPR010982">
    <property type="entry name" value="Lambda_DNA-bd_dom_sf"/>
</dbReference>
<keyword evidence="4" id="KW-0804">Transcription</keyword>
<dbReference type="Pfam" id="PF00356">
    <property type="entry name" value="LacI"/>
    <property type="match status" value="1"/>
</dbReference>
<keyword evidence="2" id="KW-0805">Transcription regulation</keyword>
<dbReference type="InterPro" id="IPR046335">
    <property type="entry name" value="LacI/GalR-like_sensor"/>
</dbReference>
<dbReference type="PANTHER" id="PTHR30146">
    <property type="entry name" value="LACI-RELATED TRANSCRIPTIONAL REPRESSOR"/>
    <property type="match status" value="1"/>
</dbReference>
<evidence type="ECO:0000313" key="6">
    <source>
        <dbReference type="EMBL" id="MBB4742307.1"/>
    </source>
</evidence>
<dbReference type="GO" id="GO:0003700">
    <property type="term" value="F:DNA-binding transcription factor activity"/>
    <property type="evidence" value="ECO:0007669"/>
    <property type="project" value="TreeGrafter"/>
</dbReference>
<gene>
    <name evidence="6" type="ORF">BJY16_005766</name>
</gene>
<evidence type="ECO:0000259" key="5">
    <source>
        <dbReference type="PROSITE" id="PS50932"/>
    </source>
</evidence>
<accession>A0A7W7M9V1</accession>
<dbReference type="SUPFAM" id="SSF53822">
    <property type="entry name" value="Periplasmic binding protein-like I"/>
    <property type="match status" value="1"/>
</dbReference>
<dbReference type="SMART" id="SM00354">
    <property type="entry name" value="HTH_LACI"/>
    <property type="match status" value="1"/>
</dbReference>
<dbReference type="RefSeq" id="WP_203759081.1">
    <property type="nucleotide sequence ID" value="NZ_BAABFG010000005.1"/>
</dbReference>
<dbReference type="Gene3D" id="1.10.260.40">
    <property type="entry name" value="lambda repressor-like DNA-binding domains"/>
    <property type="match status" value="1"/>
</dbReference>
<evidence type="ECO:0000256" key="3">
    <source>
        <dbReference type="ARBA" id="ARBA00023125"/>
    </source>
</evidence>
<name>A0A7W7M9V1_9ACTN</name>
<feature type="domain" description="HTH lacI-type" evidence="5">
    <location>
        <begin position="12"/>
        <end position="68"/>
    </location>
</feature>
<dbReference type="PROSITE" id="PS50932">
    <property type="entry name" value="HTH_LACI_2"/>
    <property type="match status" value="1"/>
</dbReference>
<dbReference type="InterPro" id="IPR028082">
    <property type="entry name" value="Peripla_BP_I"/>
</dbReference>
<evidence type="ECO:0000313" key="7">
    <source>
        <dbReference type="Proteomes" id="UP000546162"/>
    </source>
</evidence>
<evidence type="ECO:0000256" key="2">
    <source>
        <dbReference type="ARBA" id="ARBA00023015"/>
    </source>
</evidence>
<keyword evidence="1" id="KW-0678">Repressor</keyword>
<dbReference type="InterPro" id="IPR000843">
    <property type="entry name" value="HTH_LacI"/>
</dbReference>
<dbReference type="EMBL" id="JACHNB010000001">
    <property type="protein sequence ID" value="MBB4742307.1"/>
    <property type="molecule type" value="Genomic_DNA"/>
</dbReference>
<sequence length="348" mass="37435">MEYFTGGDMPKVGMSDVAAAAGVSVSTVSVVLNRVKSARVHPQTRERIWKAANDLGYMPNGMARGLRLQRSHLIGFVSDFVATTPYAGNMIVGAQEAALPTGRLLMAVDTSGDARLEETALTSLLQQQVDGVLYAAMYHRSLTVPELLGGTPTVLVNAVAQSSTVSSVVPDEQGGVRLAVTELLDHGHRRIGYVDCTDRILAAPLRRRAYRATLRKAGIVPDPAWTAVEPPTSRGGYRAALDILQRPNRPTALFCYKDTMAVGVYQAAHTLGLRIPDDLSIIGFDNLELLADNQFPGLTTVSLPHHEMGAWAVRQLIAEITDPATTPQQTKILGTLYRRDSVAPPSGA</sequence>
<evidence type="ECO:0000256" key="4">
    <source>
        <dbReference type="ARBA" id="ARBA00023163"/>
    </source>
</evidence>
<dbReference type="SUPFAM" id="SSF47413">
    <property type="entry name" value="lambda repressor-like DNA-binding domains"/>
    <property type="match status" value="1"/>
</dbReference>
<dbReference type="AlphaFoldDB" id="A0A7W7M9V1"/>
<comment type="caution">
    <text evidence="6">The sequence shown here is derived from an EMBL/GenBank/DDBJ whole genome shotgun (WGS) entry which is preliminary data.</text>
</comment>
<protein>
    <submittedName>
        <fullName evidence="6">LacI family transcriptional regulator</fullName>
    </submittedName>
</protein>
<dbReference type="Pfam" id="PF13377">
    <property type="entry name" value="Peripla_BP_3"/>
    <property type="match status" value="1"/>
</dbReference>
<reference evidence="6 7" key="1">
    <citation type="submission" date="2020-08" db="EMBL/GenBank/DDBJ databases">
        <title>Sequencing the genomes of 1000 actinobacteria strains.</title>
        <authorList>
            <person name="Klenk H.-P."/>
        </authorList>
    </citation>
    <scope>NUCLEOTIDE SEQUENCE [LARGE SCALE GENOMIC DNA]</scope>
    <source>
        <strain evidence="6 7">DSM 45809</strain>
    </source>
</reference>
<proteinExistence type="predicted"/>